<dbReference type="SUPFAM" id="SSF143100">
    <property type="entry name" value="TTHA1013/TTHA0281-like"/>
    <property type="match status" value="1"/>
</dbReference>
<evidence type="ECO:0000313" key="2">
    <source>
        <dbReference type="EMBL" id="PIR13717.1"/>
    </source>
</evidence>
<sequence>MPTKKIKAKKYSYTIIYEPIKEGGYQAIIPILPGLITYGRDLKEAKIMAKDAIKCYLESLKKEKEKIPVETSLLQERLTISFAQ</sequence>
<dbReference type="InterPro" id="IPR031807">
    <property type="entry name" value="HicB-like"/>
</dbReference>
<dbReference type="AlphaFoldDB" id="A0A2M6K9W1"/>
<dbReference type="InterPro" id="IPR051404">
    <property type="entry name" value="TA_system_antitoxin"/>
</dbReference>
<dbReference type="PANTHER" id="PTHR34504">
    <property type="entry name" value="ANTITOXIN HICB"/>
    <property type="match status" value="1"/>
</dbReference>
<dbReference type="EMBL" id="PCWW01000022">
    <property type="protein sequence ID" value="PIR13717.1"/>
    <property type="molecule type" value="Genomic_DNA"/>
</dbReference>
<dbReference type="PANTHER" id="PTHR34504:SF2">
    <property type="entry name" value="UPF0150 PROTEIN SSL0259"/>
    <property type="match status" value="1"/>
</dbReference>
<dbReference type="Pfam" id="PF15919">
    <property type="entry name" value="HicB_lk_antitox"/>
    <property type="match status" value="1"/>
</dbReference>
<evidence type="ECO:0000313" key="3">
    <source>
        <dbReference type="Proteomes" id="UP000230869"/>
    </source>
</evidence>
<comment type="caution">
    <text evidence="2">The sequence shown here is derived from an EMBL/GenBank/DDBJ whole genome shotgun (WGS) entry which is preliminary data.</text>
</comment>
<gene>
    <name evidence="2" type="ORF">COV49_01255</name>
</gene>
<protein>
    <submittedName>
        <fullName evidence="2">Antitoxin HicB</fullName>
    </submittedName>
</protein>
<accession>A0A2M6K9W1</accession>
<evidence type="ECO:0000259" key="1">
    <source>
        <dbReference type="Pfam" id="PF15919"/>
    </source>
</evidence>
<name>A0A2M6K9W1_9BACT</name>
<organism evidence="2 3">
    <name type="scientific">Candidatus Falkowbacteria bacterium CG11_big_fil_rev_8_21_14_0_20_39_10</name>
    <dbReference type="NCBI Taxonomy" id="1974570"/>
    <lineage>
        <taxon>Bacteria</taxon>
        <taxon>Candidatus Falkowiibacteriota</taxon>
    </lineage>
</organism>
<reference evidence="2 3" key="1">
    <citation type="submission" date="2017-09" db="EMBL/GenBank/DDBJ databases">
        <title>Depth-based differentiation of microbial function through sediment-hosted aquifers and enrichment of novel symbionts in the deep terrestrial subsurface.</title>
        <authorList>
            <person name="Probst A.J."/>
            <person name="Ladd B."/>
            <person name="Jarett J.K."/>
            <person name="Geller-Mcgrath D.E."/>
            <person name="Sieber C.M."/>
            <person name="Emerson J.B."/>
            <person name="Anantharaman K."/>
            <person name="Thomas B.C."/>
            <person name="Malmstrom R."/>
            <person name="Stieglmeier M."/>
            <person name="Klingl A."/>
            <person name="Woyke T."/>
            <person name="Ryan C.M."/>
            <person name="Banfield J.F."/>
        </authorList>
    </citation>
    <scope>NUCLEOTIDE SEQUENCE [LARGE SCALE GENOMIC DNA]</scope>
    <source>
        <strain evidence="2">CG11_big_fil_rev_8_21_14_0_20_39_10</strain>
    </source>
</reference>
<dbReference type="Gene3D" id="3.30.160.250">
    <property type="match status" value="1"/>
</dbReference>
<dbReference type="InterPro" id="IPR035069">
    <property type="entry name" value="TTHA1013/TTHA0281-like"/>
</dbReference>
<feature type="domain" description="HicB-like antitoxin of toxin-antitoxin system" evidence="1">
    <location>
        <begin position="13"/>
        <end position="74"/>
    </location>
</feature>
<proteinExistence type="predicted"/>
<dbReference type="Proteomes" id="UP000230869">
    <property type="component" value="Unassembled WGS sequence"/>
</dbReference>